<comment type="caution">
    <text evidence="1">The sequence shown here is derived from an EMBL/GenBank/DDBJ whole genome shotgun (WGS) entry which is preliminary data.</text>
</comment>
<dbReference type="AlphaFoldDB" id="A0AAJ2QXF3"/>
<name>A0AAJ2QXF3_DELAC</name>
<proteinExistence type="predicted"/>
<protein>
    <submittedName>
        <fullName evidence="1">Uncharacterized protein</fullName>
    </submittedName>
</protein>
<organism evidence="1 2">
    <name type="scientific">Delftia acidovorans</name>
    <name type="common">Pseudomonas acidovorans</name>
    <name type="synonym">Comamonas acidovorans</name>
    <dbReference type="NCBI Taxonomy" id="80866"/>
    <lineage>
        <taxon>Bacteria</taxon>
        <taxon>Pseudomonadati</taxon>
        <taxon>Pseudomonadota</taxon>
        <taxon>Betaproteobacteria</taxon>
        <taxon>Burkholderiales</taxon>
        <taxon>Comamonadaceae</taxon>
        <taxon>Delftia</taxon>
    </lineage>
</organism>
<reference evidence="1" key="1">
    <citation type="submission" date="2023-11" db="EMBL/GenBank/DDBJ databases">
        <title>Identification and selenium tolerance of Delftia acidovorans R3-25.</title>
        <authorList>
            <person name="Zhang S."/>
            <person name="Liu Y."/>
            <person name="Guo Y."/>
        </authorList>
    </citation>
    <scope>NUCLEOTIDE SEQUENCE</scope>
    <source>
        <strain evidence="1">R3-25</strain>
    </source>
</reference>
<gene>
    <name evidence="1" type="ORF">SGN30_11420</name>
</gene>
<dbReference type="EMBL" id="JAWWMZ010000003">
    <property type="protein sequence ID" value="MDX4954020.1"/>
    <property type="molecule type" value="Genomic_DNA"/>
</dbReference>
<evidence type="ECO:0000313" key="1">
    <source>
        <dbReference type="EMBL" id="MDX4954020.1"/>
    </source>
</evidence>
<dbReference type="Proteomes" id="UP001287445">
    <property type="component" value="Unassembled WGS sequence"/>
</dbReference>
<accession>A0AAJ2QXF3</accession>
<dbReference type="RefSeq" id="WP_013803291.1">
    <property type="nucleotide sequence ID" value="NZ_CAGKLB010000006.1"/>
</dbReference>
<evidence type="ECO:0000313" key="2">
    <source>
        <dbReference type="Proteomes" id="UP001287445"/>
    </source>
</evidence>
<sequence>MAFKQLSAVAAGHQAPITPGGSELVRSRFGQPLAVADHAVGTRGVIGILPAGMLPVSLYIRVPAALGAGFKASIGLADAAGDISTAADDGGGAWVTDNDVGAAGGYAHLVPAAFAKLATKDEDRRIILKVSGAGTAAGLFTLDLIYTNA</sequence>